<organism evidence="1 2">
    <name type="scientific">Oryza sativa subsp. japonica</name>
    <name type="common">Rice</name>
    <dbReference type="NCBI Taxonomy" id="39947"/>
    <lineage>
        <taxon>Eukaryota</taxon>
        <taxon>Viridiplantae</taxon>
        <taxon>Streptophyta</taxon>
        <taxon>Embryophyta</taxon>
        <taxon>Tracheophyta</taxon>
        <taxon>Spermatophyta</taxon>
        <taxon>Magnoliopsida</taxon>
        <taxon>Liliopsida</taxon>
        <taxon>Poales</taxon>
        <taxon>Poaceae</taxon>
        <taxon>BOP clade</taxon>
        <taxon>Oryzoideae</taxon>
        <taxon>Oryzeae</taxon>
        <taxon>Oryzinae</taxon>
        <taxon>Oryza</taxon>
        <taxon>Oryza sativa</taxon>
    </lineage>
</organism>
<dbReference type="PaxDb" id="39947-A0A0P0XWE6"/>
<dbReference type="Proteomes" id="UP000059680">
    <property type="component" value="Chromosome 10"/>
</dbReference>
<dbReference type="InParanoid" id="A0A0P0XWE6"/>
<gene>
    <name evidence="1" type="ordered locus">Os10g0524850</name>
    <name evidence="1" type="ORF">OSNPB_100524850</name>
</gene>
<evidence type="ECO:0000313" key="2">
    <source>
        <dbReference type="Proteomes" id="UP000059680"/>
    </source>
</evidence>
<sequence>MAEYAVGRHVAGVAYAPLQQYSSSPNASHALRHATVPPPPSTCNSFGHAAHMLMQHKHVRHVRHACMTHGSAAGLRDGDDGQAVPVDEAHVVVVQVTGAAAAAALPQRDLEQRRRRRGARAATIQAAAAFAWSRRRRQG</sequence>
<reference evidence="1 2" key="3">
    <citation type="journal article" date="2013" name="Rice">
        <title>Improvement of the Oryza sativa Nipponbare reference genome using next generation sequence and optical map data.</title>
        <authorList>
            <person name="Kawahara Y."/>
            <person name="de la Bastide M."/>
            <person name="Hamilton J.P."/>
            <person name="Kanamori H."/>
            <person name="McCombie W.R."/>
            <person name="Ouyang S."/>
            <person name="Schwartz D.C."/>
            <person name="Tanaka T."/>
            <person name="Wu J."/>
            <person name="Zhou S."/>
            <person name="Childs K.L."/>
            <person name="Davidson R.M."/>
            <person name="Lin H."/>
            <person name="Quesada-Ocampo L."/>
            <person name="Vaillancourt B."/>
            <person name="Sakai H."/>
            <person name="Lee S.S."/>
            <person name="Kim J."/>
            <person name="Numa H."/>
            <person name="Itoh T."/>
            <person name="Buell C.R."/>
            <person name="Matsumoto T."/>
        </authorList>
    </citation>
    <scope>NUCLEOTIDE SEQUENCE [LARGE SCALE GENOMIC DNA]</scope>
    <source>
        <strain evidence="2">cv. Nipponbare</strain>
    </source>
</reference>
<dbReference type="AlphaFoldDB" id="A0A0P0XWE6"/>
<name>A0A0P0XWE6_ORYSJ</name>
<reference evidence="2" key="1">
    <citation type="journal article" date="2005" name="Nature">
        <title>The map-based sequence of the rice genome.</title>
        <authorList>
            <consortium name="International rice genome sequencing project (IRGSP)"/>
            <person name="Matsumoto T."/>
            <person name="Wu J."/>
            <person name="Kanamori H."/>
            <person name="Katayose Y."/>
            <person name="Fujisawa M."/>
            <person name="Namiki N."/>
            <person name="Mizuno H."/>
            <person name="Yamamoto K."/>
            <person name="Antonio B.A."/>
            <person name="Baba T."/>
            <person name="Sakata K."/>
            <person name="Nagamura Y."/>
            <person name="Aoki H."/>
            <person name="Arikawa K."/>
            <person name="Arita K."/>
            <person name="Bito T."/>
            <person name="Chiden Y."/>
            <person name="Fujitsuka N."/>
            <person name="Fukunaka R."/>
            <person name="Hamada M."/>
            <person name="Harada C."/>
            <person name="Hayashi A."/>
            <person name="Hijishita S."/>
            <person name="Honda M."/>
            <person name="Hosokawa S."/>
            <person name="Ichikawa Y."/>
            <person name="Idonuma A."/>
            <person name="Iijima M."/>
            <person name="Ikeda M."/>
            <person name="Ikeno M."/>
            <person name="Ito K."/>
            <person name="Ito S."/>
            <person name="Ito T."/>
            <person name="Ito Y."/>
            <person name="Ito Y."/>
            <person name="Iwabuchi A."/>
            <person name="Kamiya K."/>
            <person name="Karasawa W."/>
            <person name="Kurita K."/>
            <person name="Katagiri S."/>
            <person name="Kikuta A."/>
            <person name="Kobayashi H."/>
            <person name="Kobayashi N."/>
            <person name="Machita K."/>
            <person name="Maehara T."/>
            <person name="Masukawa M."/>
            <person name="Mizubayashi T."/>
            <person name="Mukai Y."/>
            <person name="Nagasaki H."/>
            <person name="Nagata Y."/>
            <person name="Naito S."/>
            <person name="Nakashima M."/>
            <person name="Nakama Y."/>
            <person name="Nakamichi Y."/>
            <person name="Nakamura M."/>
            <person name="Meguro A."/>
            <person name="Negishi M."/>
            <person name="Ohta I."/>
            <person name="Ohta T."/>
            <person name="Okamoto M."/>
            <person name="Ono N."/>
            <person name="Saji S."/>
            <person name="Sakaguchi M."/>
            <person name="Sakai K."/>
            <person name="Shibata M."/>
            <person name="Shimokawa T."/>
            <person name="Song J."/>
            <person name="Takazaki Y."/>
            <person name="Terasawa K."/>
            <person name="Tsugane M."/>
            <person name="Tsuji K."/>
            <person name="Ueda S."/>
            <person name="Waki K."/>
            <person name="Yamagata H."/>
            <person name="Yamamoto M."/>
            <person name="Yamamoto S."/>
            <person name="Yamane H."/>
            <person name="Yoshiki S."/>
            <person name="Yoshihara R."/>
            <person name="Yukawa K."/>
            <person name="Zhong H."/>
            <person name="Yano M."/>
            <person name="Yuan Q."/>
            <person name="Ouyang S."/>
            <person name="Liu J."/>
            <person name="Jones K.M."/>
            <person name="Gansberger K."/>
            <person name="Moffat K."/>
            <person name="Hill J."/>
            <person name="Bera J."/>
            <person name="Fadrosh D."/>
            <person name="Jin S."/>
            <person name="Johri S."/>
            <person name="Kim M."/>
            <person name="Overton L."/>
            <person name="Reardon M."/>
            <person name="Tsitrin T."/>
            <person name="Vuong H."/>
            <person name="Weaver B."/>
            <person name="Ciecko A."/>
            <person name="Tallon L."/>
            <person name="Jackson J."/>
            <person name="Pai G."/>
            <person name="Aken S.V."/>
            <person name="Utterback T."/>
            <person name="Reidmuller S."/>
            <person name="Feldblyum T."/>
            <person name="Hsiao J."/>
            <person name="Zismann V."/>
            <person name="Iobst S."/>
            <person name="de Vazeille A.R."/>
            <person name="Buell C.R."/>
            <person name="Ying K."/>
            <person name="Li Y."/>
            <person name="Lu T."/>
            <person name="Huang Y."/>
            <person name="Zhao Q."/>
            <person name="Feng Q."/>
            <person name="Zhang L."/>
            <person name="Zhu J."/>
            <person name="Weng Q."/>
            <person name="Mu J."/>
            <person name="Lu Y."/>
            <person name="Fan D."/>
            <person name="Liu Y."/>
            <person name="Guan J."/>
            <person name="Zhang Y."/>
            <person name="Yu S."/>
            <person name="Liu X."/>
            <person name="Zhang Y."/>
            <person name="Hong G."/>
            <person name="Han B."/>
            <person name="Choisne N."/>
            <person name="Demange N."/>
            <person name="Orjeda G."/>
            <person name="Samain S."/>
            <person name="Cattolico L."/>
            <person name="Pelletier E."/>
            <person name="Couloux A."/>
            <person name="Segurens B."/>
            <person name="Wincker P."/>
            <person name="D'Hont A."/>
            <person name="Scarpelli C."/>
            <person name="Weissenbach J."/>
            <person name="Salanoubat M."/>
            <person name="Quetier F."/>
            <person name="Yu Y."/>
            <person name="Kim H.R."/>
            <person name="Rambo T."/>
            <person name="Currie J."/>
            <person name="Collura K."/>
            <person name="Luo M."/>
            <person name="Yang T."/>
            <person name="Ammiraju J.S.S."/>
            <person name="Engler F."/>
            <person name="Soderlund C."/>
            <person name="Wing R.A."/>
            <person name="Palmer L.E."/>
            <person name="de la Bastide M."/>
            <person name="Spiegel L."/>
            <person name="Nascimento L."/>
            <person name="Zutavern T."/>
            <person name="O'Shaughnessy A."/>
            <person name="Dike S."/>
            <person name="Dedhia N."/>
            <person name="Preston R."/>
            <person name="Balija V."/>
            <person name="McCombie W.R."/>
            <person name="Chow T."/>
            <person name="Chen H."/>
            <person name="Chung M."/>
            <person name="Chen C."/>
            <person name="Shaw J."/>
            <person name="Wu H."/>
            <person name="Hsiao K."/>
            <person name="Chao Y."/>
            <person name="Chu M."/>
            <person name="Cheng C."/>
            <person name="Hour A."/>
            <person name="Lee P."/>
            <person name="Lin S."/>
            <person name="Lin Y."/>
            <person name="Liou J."/>
            <person name="Liu S."/>
            <person name="Hsing Y."/>
            <person name="Raghuvanshi S."/>
            <person name="Mohanty A."/>
            <person name="Bharti A.K."/>
            <person name="Gaur A."/>
            <person name="Gupta V."/>
            <person name="Kumar D."/>
            <person name="Ravi V."/>
            <person name="Vij S."/>
            <person name="Kapur A."/>
            <person name="Khurana P."/>
            <person name="Khurana P."/>
            <person name="Khurana J.P."/>
            <person name="Tyagi A.K."/>
            <person name="Gaikwad K."/>
            <person name="Singh A."/>
            <person name="Dalal V."/>
            <person name="Srivastava S."/>
            <person name="Dixit A."/>
            <person name="Pal A.K."/>
            <person name="Ghazi I.A."/>
            <person name="Yadav M."/>
            <person name="Pandit A."/>
            <person name="Bhargava A."/>
            <person name="Sureshbabu K."/>
            <person name="Batra K."/>
            <person name="Sharma T.R."/>
            <person name="Mohapatra T."/>
            <person name="Singh N.K."/>
            <person name="Messing J."/>
            <person name="Nelson A.B."/>
            <person name="Fuks G."/>
            <person name="Kavchok S."/>
            <person name="Keizer G."/>
            <person name="Linton E."/>
            <person name="Llaca V."/>
            <person name="Song R."/>
            <person name="Tanyolac B."/>
            <person name="Young S."/>
            <person name="Ho-Il K."/>
            <person name="Hahn J.H."/>
            <person name="Sangsakoo G."/>
            <person name="Vanavichit A."/>
            <person name="de Mattos Luiz.A.T."/>
            <person name="Zimmer P.D."/>
            <person name="Malone G."/>
            <person name="Dellagostin O."/>
            <person name="de Oliveira A.C."/>
            <person name="Bevan M."/>
            <person name="Bancroft I."/>
            <person name="Minx P."/>
            <person name="Cordum H."/>
            <person name="Wilson R."/>
            <person name="Cheng Z."/>
            <person name="Jin W."/>
            <person name="Jiang J."/>
            <person name="Leong S.A."/>
            <person name="Iwama H."/>
            <person name="Gojobori T."/>
            <person name="Itoh T."/>
            <person name="Niimura Y."/>
            <person name="Fujii Y."/>
            <person name="Habara T."/>
            <person name="Sakai H."/>
            <person name="Sato Y."/>
            <person name="Wilson G."/>
            <person name="Kumar K."/>
            <person name="McCouch S."/>
            <person name="Juretic N."/>
            <person name="Hoen D."/>
            <person name="Wright S."/>
            <person name="Bruskiewich R."/>
            <person name="Bureau T."/>
            <person name="Miyao A."/>
            <person name="Hirochika H."/>
            <person name="Nishikawa T."/>
            <person name="Kadowaki K."/>
            <person name="Sugiura M."/>
            <person name="Burr B."/>
            <person name="Sasaki T."/>
        </authorList>
    </citation>
    <scope>NUCLEOTIDE SEQUENCE [LARGE SCALE GENOMIC DNA]</scope>
    <source>
        <strain evidence="2">cv. Nipponbare</strain>
    </source>
</reference>
<dbReference type="Gramene" id="Os10t0524850-00">
    <property type="protein sequence ID" value="Os10t0524850-00"/>
    <property type="gene ID" value="Os10g0524850"/>
</dbReference>
<protein>
    <submittedName>
        <fullName evidence="1">Os10g0524850 protein</fullName>
    </submittedName>
</protein>
<evidence type="ECO:0000313" key="1">
    <source>
        <dbReference type="EMBL" id="BAT11743.1"/>
    </source>
</evidence>
<accession>A0A0P0XWE6</accession>
<proteinExistence type="predicted"/>
<keyword evidence="2" id="KW-1185">Reference proteome</keyword>
<reference evidence="1 2" key="2">
    <citation type="journal article" date="2013" name="Plant Cell Physiol.">
        <title>Rice Annotation Project Database (RAP-DB): an integrative and interactive database for rice genomics.</title>
        <authorList>
            <person name="Sakai H."/>
            <person name="Lee S.S."/>
            <person name="Tanaka T."/>
            <person name="Numa H."/>
            <person name="Kim J."/>
            <person name="Kawahara Y."/>
            <person name="Wakimoto H."/>
            <person name="Yang C.C."/>
            <person name="Iwamoto M."/>
            <person name="Abe T."/>
            <person name="Yamada Y."/>
            <person name="Muto A."/>
            <person name="Inokuchi H."/>
            <person name="Ikemura T."/>
            <person name="Matsumoto T."/>
            <person name="Sasaki T."/>
            <person name="Itoh T."/>
        </authorList>
    </citation>
    <scope>NUCLEOTIDE SEQUENCE [LARGE SCALE GENOMIC DNA]</scope>
    <source>
        <strain evidence="2">cv. Nipponbare</strain>
    </source>
</reference>
<dbReference type="EMBL" id="AP014966">
    <property type="protein sequence ID" value="BAT11743.1"/>
    <property type="molecule type" value="Genomic_DNA"/>
</dbReference>